<keyword evidence="2" id="KW-0472">Membrane</keyword>
<dbReference type="InterPro" id="IPR012373">
    <property type="entry name" value="Ferrdict_sens_TM"/>
</dbReference>
<evidence type="ECO:0000313" key="5">
    <source>
        <dbReference type="EMBL" id="MBB2161834.1"/>
    </source>
</evidence>
<dbReference type="GO" id="GO:0016989">
    <property type="term" value="F:sigma factor antagonist activity"/>
    <property type="evidence" value="ECO:0007669"/>
    <property type="project" value="TreeGrafter"/>
</dbReference>
<feature type="domain" description="FecR N-terminal" evidence="4">
    <location>
        <begin position="14"/>
        <end position="53"/>
    </location>
</feature>
<reference evidence="5 6" key="1">
    <citation type="submission" date="2020-04" db="EMBL/GenBank/DDBJ databases">
        <title>Description of novel Gluconacetobacter.</title>
        <authorList>
            <person name="Sombolestani A."/>
        </authorList>
    </citation>
    <scope>NUCLEOTIDE SEQUENCE [LARGE SCALE GENOMIC DNA]</scope>
    <source>
        <strain evidence="5 6">LMG 19747</strain>
    </source>
</reference>
<evidence type="ECO:0000256" key="2">
    <source>
        <dbReference type="SAM" id="Phobius"/>
    </source>
</evidence>
<dbReference type="PANTHER" id="PTHR30273">
    <property type="entry name" value="PERIPLASMIC SIGNAL SENSOR AND SIGMA FACTOR ACTIVATOR FECR-RELATED"/>
    <property type="match status" value="1"/>
</dbReference>
<dbReference type="Gene3D" id="2.60.120.1440">
    <property type="match status" value="1"/>
</dbReference>
<dbReference type="EMBL" id="JABEQJ010000026">
    <property type="protein sequence ID" value="MBB2161834.1"/>
    <property type="molecule type" value="Genomic_DNA"/>
</dbReference>
<dbReference type="RefSeq" id="WP_182998666.1">
    <property type="nucleotide sequence ID" value="NZ_JABEQJ010000026.1"/>
</dbReference>
<feature type="transmembrane region" description="Helical" evidence="2">
    <location>
        <begin position="100"/>
        <end position="117"/>
    </location>
</feature>
<evidence type="ECO:0000256" key="1">
    <source>
        <dbReference type="SAM" id="MobiDB-lite"/>
    </source>
</evidence>
<dbReference type="Gene3D" id="3.55.50.30">
    <property type="match status" value="1"/>
</dbReference>
<proteinExistence type="predicted"/>
<protein>
    <submittedName>
        <fullName evidence="5">DUF4880 domain-containing protein</fullName>
    </submittedName>
</protein>
<dbReference type="PIRSF" id="PIRSF018266">
    <property type="entry name" value="FecR"/>
    <property type="match status" value="1"/>
</dbReference>
<comment type="caution">
    <text evidence="5">The sequence shown here is derived from an EMBL/GenBank/DDBJ whole genome shotgun (WGS) entry which is preliminary data.</text>
</comment>
<accession>A0A7W4NPQ0</accession>
<evidence type="ECO:0000313" key="6">
    <source>
        <dbReference type="Proteomes" id="UP000589085"/>
    </source>
</evidence>
<evidence type="ECO:0000259" key="3">
    <source>
        <dbReference type="Pfam" id="PF04773"/>
    </source>
</evidence>
<dbReference type="InterPro" id="IPR032623">
    <property type="entry name" value="FecR_N"/>
</dbReference>
<dbReference type="PANTHER" id="PTHR30273:SF2">
    <property type="entry name" value="PROTEIN FECR"/>
    <property type="match status" value="1"/>
</dbReference>
<feature type="region of interest" description="Disordered" evidence="1">
    <location>
        <begin position="71"/>
        <end position="92"/>
    </location>
</feature>
<dbReference type="Proteomes" id="UP000589085">
    <property type="component" value="Unassembled WGS sequence"/>
</dbReference>
<name>A0A7W4NPQ0_9PROT</name>
<sequence length="331" mass="35227">MATPPDPGSQRSCREATDWLILLQEEPDDPEIAARFAAWRAASPANEDAWQHTRKAMDIVARLPASNAGDWKAGVRSDGTPAAVPPGHSPRRHVMSRRRAVLAVPALAACVALLPFLPELSLRMRADARTGTAERVTLALPDGGSVTLAPASAIAFGHGSDRHHVTLLAGEALFSVTHDERHPFTVTAGSFEVRDIGTLFDVRRAGEGVAVSVKTGLVRVRGGALPDGGQELGAGQMLAADRTAFHADTRAPDQIAAWADGLLMANDQPLGEVVDRLRPWLPGKVVVSPRLADQRISGVYSLADPQAALDAIAHARQARVRRVGSWVAAVW</sequence>
<evidence type="ECO:0000259" key="4">
    <source>
        <dbReference type="Pfam" id="PF16220"/>
    </source>
</evidence>
<dbReference type="Pfam" id="PF16220">
    <property type="entry name" value="DUF4880"/>
    <property type="match status" value="1"/>
</dbReference>
<feature type="domain" description="FecR protein" evidence="3">
    <location>
        <begin position="127"/>
        <end position="219"/>
    </location>
</feature>
<keyword evidence="2" id="KW-0812">Transmembrane</keyword>
<dbReference type="Pfam" id="PF04773">
    <property type="entry name" value="FecR"/>
    <property type="match status" value="1"/>
</dbReference>
<dbReference type="AlphaFoldDB" id="A0A7W4NPQ0"/>
<organism evidence="5 6">
    <name type="scientific">Gluconacetobacter sacchari</name>
    <dbReference type="NCBI Taxonomy" id="92759"/>
    <lineage>
        <taxon>Bacteria</taxon>
        <taxon>Pseudomonadati</taxon>
        <taxon>Pseudomonadota</taxon>
        <taxon>Alphaproteobacteria</taxon>
        <taxon>Acetobacterales</taxon>
        <taxon>Acetobacteraceae</taxon>
        <taxon>Gluconacetobacter</taxon>
    </lineage>
</organism>
<keyword evidence="2" id="KW-1133">Transmembrane helix</keyword>
<dbReference type="InterPro" id="IPR006860">
    <property type="entry name" value="FecR"/>
</dbReference>
<gene>
    <name evidence="5" type="ORF">HLH48_16950</name>
</gene>